<dbReference type="AlphaFoldDB" id="A0A0M8N3B6"/>
<dbReference type="EMBL" id="LGSR01000020">
    <property type="protein sequence ID" value="KOS19100.1"/>
    <property type="molecule type" value="Genomic_DNA"/>
</dbReference>
<keyword evidence="3" id="KW-1185">Reference proteome</keyword>
<proteinExistence type="predicted"/>
<evidence type="ECO:0000256" key="1">
    <source>
        <dbReference type="SAM" id="MobiDB-lite"/>
    </source>
</evidence>
<accession>A0A0M8N3B6</accession>
<protein>
    <submittedName>
        <fullName evidence="2">Uncharacterized protein</fullName>
    </submittedName>
</protein>
<organism evidence="2 3">
    <name type="scientific">Escovopsis weberi</name>
    <dbReference type="NCBI Taxonomy" id="150374"/>
    <lineage>
        <taxon>Eukaryota</taxon>
        <taxon>Fungi</taxon>
        <taxon>Dikarya</taxon>
        <taxon>Ascomycota</taxon>
        <taxon>Pezizomycotina</taxon>
        <taxon>Sordariomycetes</taxon>
        <taxon>Hypocreomycetidae</taxon>
        <taxon>Hypocreales</taxon>
        <taxon>Hypocreaceae</taxon>
        <taxon>Escovopsis</taxon>
    </lineage>
</organism>
<dbReference type="Proteomes" id="UP000053831">
    <property type="component" value="Unassembled WGS sequence"/>
</dbReference>
<evidence type="ECO:0000313" key="3">
    <source>
        <dbReference type="Proteomes" id="UP000053831"/>
    </source>
</evidence>
<comment type="caution">
    <text evidence="2">The sequence shown here is derived from an EMBL/GenBank/DDBJ whole genome shotgun (WGS) entry which is preliminary data.</text>
</comment>
<evidence type="ECO:0000313" key="2">
    <source>
        <dbReference type="EMBL" id="KOS19100.1"/>
    </source>
</evidence>
<dbReference type="OrthoDB" id="5383784at2759"/>
<reference evidence="2 3" key="1">
    <citation type="submission" date="2015-07" db="EMBL/GenBank/DDBJ databases">
        <title>The genome of the fungus Escovopsis weberi, a specialized disease agent of ant agriculture.</title>
        <authorList>
            <person name="de Man T.J."/>
            <person name="Stajich J.E."/>
            <person name="Kubicek C.P."/>
            <person name="Chenthamara K."/>
            <person name="Atanasova L."/>
            <person name="Druzhinina I.S."/>
            <person name="Birnbaum S."/>
            <person name="Barribeau S.M."/>
            <person name="Teiling C."/>
            <person name="Suen G."/>
            <person name="Currie C."/>
            <person name="Gerardo N.M."/>
        </authorList>
    </citation>
    <scope>NUCLEOTIDE SEQUENCE [LARGE SCALE GENOMIC DNA]</scope>
</reference>
<gene>
    <name evidence="2" type="ORF">ESCO_000507</name>
</gene>
<feature type="region of interest" description="Disordered" evidence="1">
    <location>
        <begin position="245"/>
        <end position="279"/>
    </location>
</feature>
<name>A0A0M8N3B6_ESCWE</name>
<sequence length="464" mass="52302">MNRDIIRSHNEVMMVIGVAEPENPANRPEHDIQRQHELREDPIAQRLALLAKRCIEGIGILGVNGLRDRILVYKRYSEIPFWELFRQARRDFSVTRDILPGAPASFLHMFVESYDNPLGPRKRDGSFARRCIDEARSYLEIHLELFVAMQRLGLISRSQWLPRPSFFIPFTSSSPIIRPPPLHGFDLQSIAQWCGGLLISTTPFLVWFMTQRLIKDWRPQIWRKINSRLPTTDYLGKLIPPSLRSPRLQPAAAPCPVEDHALPPPATDGDPANGAGPAEITRRPSIVSHRDDDYASDEEMDGIRATLISFDVEATESSADAPQGLWSAELRPSVTHDSRLAMGASPVYCDMLLTQIPVLIAARIFADTATRVLIAPYEGTSLRLIARACRRRAGLACWDILPINVLAGMNWTLAINYLGVELLQLVLSSGVWAVGTVVSERYHMSEEEFKALYQKELEQANQQN</sequence>